<feature type="region of interest" description="Disordered" evidence="1">
    <location>
        <begin position="95"/>
        <end position="114"/>
    </location>
</feature>
<gene>
    <name evidence="2" type="ORF">AN963_01510</name>
</gene>
<dbReference type="Proteomes" id="UP000051063">
    <property type="component" value="Unassembled WGS sequence"/>
</dbReference>
<accession>A0ABR5NAD8</accession>
<sequence>MREKVLVHVARAFLALKRRSYIPTNKRAVQEKGEKSEGIRGTAEAEWKKRNTLERPLLKYLHGSSNFGRRFAFGMEPYRNDPSASDPTNLERFLLFPPLHDSPSTRNSQSLLTR</sequence>
<evidence type="ECO:0000313" key="3">
    <source>
        <dbReference type="Proteomes" id="UP000051063"/>
    </source>
</evidence>
<organism evidence="2 3">
    <name type="scientific">Brevibacillus choshinensis</name>
    <dbReference type="NCBI Taxonomy" id="54911"/>
    <lineage>
        <taxon>Bacteria</taxon>
        <taxon>Bacillati</taxon>
        <taxon>Bacillota</taxon>
        <taxon>Bacilli</taxon>
        <taxon>Bacillales</taxon>
        <taxon>Paenibacillaceae</taxon>
        <taxon>Brevibacillus</taxon>
    </lineage>
</organism>
<dbReference type="EMBL" id="LJJB01000007">
    <property type="protein sequence ID" value="KQL48514.1"/>
    <property type="molecule type" value="Genomic_DNA"/>
</dbReference>
<reference evidence="2 3" key="1">
    <citation type="submission" date="2015-09" db="EMBL/GenBank/DDBJ databases">
        <title>Genome sequencing project for genomic taxonomy and phylogenomics of Bacillus-like bacteria.</title>
        <authorList>
            <person name="Liu B."/>
            <person name="Wang J."/>
            <person name="Zhu Y."/>
            <person name="Liu G."/>
            <person name="Chen Q."/>
            <person name="Chen Z."/>
            <person name="Lan J."/>
            <person name="Che J."/>
            <person name="Ge C."/>
            <person name="Shi H."/>
            <person name="Pan Z."/>
            <person name="Liu X."/>
        </authorList>
    </citation>
    <scope>NUCLEOTIDE SEQUENCE [LARGE SCALE GENOMIC DNA]</scope>
    <source>
        <strain evidence="2 3">DSM 8552</strain>
    </source>
</reference>
<evidence type="ECO:0000313" key="2">
    <source>
        <dbReference type="EMBL" id="KQL48514.1"/>
    </source>
</evidence>
<evidence type="ECO:0000256" key="1">
    <source>
        <dbReference type="SAM" id="MobiDB-lite"/>
    </source>
</evidence>
<comment type="caution">
    <text evidence="2">The sequence shown here is derived from an EMBL/GenBank/DDBJ whole genome shotgun (WGS) entry which is preliminary data.</text>
</comment>
<protein>
    <submittedName>
        <fullName evidence="2">Uncharacterized protein</fullName>
    </submittedName>
</protein>
<name>A0ABR5NAD8_BRECH</name>
<proteinExistence type="predicted"/>
<keyword evidence="3" id="KW-1185">Reference proteome</keyword>
<feature type="compositionally biased region" description="Polar residues" evidence="1">
    <location>
        <begin position="102"/>
        <end position="114"/>
    </location>
</feature>